<evidence type="ECO:0000313" key="1">
    <source>
        <dbReference type="EMBL" id="PAV67960.1"/>
    </source>
</evidence>
<sequence length="125" mass="13840">MLWVVGDLPSRGAGQLVTGVLQRTFDLNRALLGAPTGLRRRDGVAHAVEAITTRWLLDLGNLRQLDHRGIRMLDRRHRRLHLALLSKGRGNGSADGPQVVLMARTDRAPFTDKVAKLCTACKTWP</sequence>
<comment type="caution">
    <text evidence="1">The sequence shown here is derived from an EMBL/GenBank/DDBJ whole genome shotgun (WGS) entry which is preliminary data.</text>
</comment>
<name>A0A2A2K251_9BILA</name>
<protein>
    <submittedName>
        <fullName evidence="1">Uncharacterized protein</fullName>
    </submittedName>
</protein>
<proteinExistence type="predicted"/>
<dbReference type="AlphaFoldDB" id="A0A2A2K251"/>
<evidence type="ECO:0000313" key="2">
    <source>
        <dbReference type="Proteomes" id="UP000218231"/>
    </source>
</evidence>
<organism evidence="1 2">
    <name type="scientific">Diploscapter pachys</name>
    <dbReference type="NCBI Taxonomy" id="2018661"/>
    <lineage>
        <taxon>Eukaryota</taxon>
        <taxon>Metazoa</taxon>
        <taxon>Ecdysozoa</taxon>
        <taxon>Nematoda</taxon>
        <taxon>Chromadorea</taxon>
        <taxon>Rhabditida</taxon>
        <taxon>Rhabditina</taxon>
        <taxon>Rhabditomorpha</taxon>
        <taxon>Rhabditoidea</taxon>
        <taxon>Rhabditidae</taxon>
        <taxon>Diploscapter</taxon>
    </lineage>
</organism>
<dbReference type="EMBL" id="LIAE01009858">
    <property type="protein sequence ID" value="PAV67960.1"/>
    <property type="molecule type" value="Genomic_DNA"/>
</dbReference>
<gene>
    <name evidence="1" type="ORF">WR25_04965</name>
</gene>
<dbReference type="Proteomes" id="UP000218231">
    <property type="component" value="Unassembled WGS sequence"/>
</dbReference>
<reference evidence="1 2" key="1">
    <citation type="journal article" date="2017" name="Curr. Biol.">
        <title>Genome architecture and evolution of a unichromosomal asexual nematode.</title>
        <authorList>
            <person name="Fradin H."/>
            <person name="Zegar C."/>
            <person name="Gutwein M."/>
            <person name="Lucas J."/>
            <person name="Kovtun M."/>
            <person name="Corcoran D."/>
            <person name="Baugh L.R."/>
            <person name="Kiontke K."/>
            <person name="Gunsalus K."/>
            <person name="Fitch D.H."/>
            <person name="Piano F."/>
        </authorList>
    </citation>
    <scope>NUCLEOTIDE SEQUENCE [LARGE SCALE GENOMIC DNA]</scope>
    <source>
        <strain evidence="1">PF1309</strain>
    </source>
</reference>
<keyword evidence="2" id="KW-1185">Reference proteome</keyword>
<accession>A0A2A2K251</accession>